<name>A0ACB8BD24_9AGAM</name>
<sequence length="1364" mass="149915">MSRSSSNSCSARNPIPGSSRIRILNDNAPTTDREGPIPSSLSLLSARRPSWAPTPLYDHNHNHNQDPVASFRDVPTFGSALHQNMQPSSASPDDGGNFRRSLQIDMKDLVGDAVGNMSISPASRDIVLAARRGLFIIDLEAPFEVPRFLPQGGTWDVADVQWNPHRVRAEYIVSTSSEKLLIWNLMIVGKTSIEHILHSHYRAITDINWHNSEPDTVCSTGIDSWLWSWDLREPRKPVLGLCAFNAGGTQVKWNRQDPHVLASSHMNEVLVWDRRKGSLPTARIEAHNAKIYGIDWAHSRANDIVTCSLDKTIKVWNVQATPSDSGSYEPTTTICTRYPVWRARDLPFGHGLLSLPQRGETTLEMWANGNSRTPVEVFEGHTDVVKEFVWRKGGFEGGEYQLITWSKDRTLRFWPVDSETMEKTGHAAASTNKGLSRFFTEITRNQHSFRRPPEGSDAIPALSAPIGSRGILAEVRAPLPPRKYNPVLQPHHGSAARAKSHERGLLLNDSTNHPPVSLPIPVTIRQGGTMSRGNIGGKSARVDPFAWLANVKVGGRRSSSSGPGSGADSGDVSRLSSRSRPSAGRDRDLSVAPGQRRRSESRVRDDRREGEGTQSLQDEITSVLTRLATSKVRLEKHDLTKRRTCTLGLHGPWGESSSVFIRVSFRFPKSYPHGLHPEGTPDIEMERNPLISMQNRAFMLRRLRGIRERRRPCLEACLRFLLFGDEDEEVGVPVSLDSDSSSEDAEPLSRKSRDFTMLLLRNNKNLAEPRTSQGVFGPSGELVCFFRAPPRIVRNVPREISASPAAPPQSPSTSRFFQSPALLSDAVRRLGLAATDRKTELVDPRHAEDGDNTLRIMTNLLTFSQQKARRGSGGESLDSLPTNYALLPTRRSTVFITIPTDVASARQKVAAEYVLESQSLVELCETNARIARENRQFNHERVFKTLQALFPSTSKSCSPARALAYNPITNHIVTALYQEFCASKDVQMLAMMAIVLLKVSLSPSAKCDHTPDAKGPSSASSKTGGDYFSLTRRKDSRAGALSPGWPRLPSTSPTTPAYAAGASLSSSNSSRGSWSSLFNTGSVRQFMSGVQESIATPLDGASGAAPSIRIPVPVSMGERVTGPDSPRRKGFGRNGSANSASAVSKSWSETPVIALPKQAEGLPTAGHGRRPTFSQVISPRQVIQEKKKSVVFEEEFSEKTQGQAARPGILDSHLLNQFACHVLAYAEMLFKWQLLNKRLELLNAVKISTFLAPDSRSTQEVSFDVLHKCVKCGRDLARDAESCTYCVMRSLNPRCSVCRLPIKGLSRSCPQCLHVTHISCWRSSKFDFCATGCGCRCSGHVLNSLGGKPLAPSPVLAPSLLSKV</sequence>
<reference evidence="1" key="1">
    <citation type="journal article" date="2021" name="New Phytol.">
        <title>Evolutionary innovations through gain and loss of genes in the ectomycorrhizal Boletales.</title>
        <authorList>
            <person name="Wu G."/>
            <person name="Miyauchi S."/>
            <person name="Morin E."/>
            <person name="Kuo A."/>
            <person name="Drula E."/>
            <person name="Varga T."/>
            <person name="Kohler A."/>
            <person name="Feng B."/>
            <person name="Cao Y."/>
            <person name="Lipzen A."/>
            <person name="Daum C."/>
            <person name="Hundley H."/>
            <person name="Pangilinan J."/>
            <person name="Johnson J."/>
            <person name="Barry K."/>
            <person name="LaButti K."/>
            <person name="Ng V."/>
            <person name="Ahrendt S."/>
            <person name="Min B."/>
            <person name="Choi I.G."/>
            <person name="Park H."/>
            <person name="Plett J.M."/>
            <person name="Magnuson J."/>
            <person name="Spatafora J.W."/>
            <person name="Nagy L.G."/>
            <person name="Henrissat B."/>
            <person name="Grigoriev I.V."/>
            <person name="Yang Z.L."/>
            <person name="Xu J."/>
            <person name="Martin F.M."/>
        </authorList>
    </citation>
    <scope>NUCLEOTIDE SEQUENCE</scope>
    <source>
        <strain evidence="1">KUC20120723A-06</strain>
    </source>
</reference>
<proteinExistence type="predicted"/>
<dbReference type="EMBL" id="MU266474">
    <property type="protein sequence ID" value="KAH7922738.1"/>
    <property type="molecule type" value="Genomic_DNA"/>
</dbReference>
<keyword evidence="2" id="KW-1185">Reference proteome</keyword>
<accession>A0ACB8BD24</accession>
<gene>
    <name evidence="1" type="ORF">BV22DRAFT_1094123</name>
</gene>
<comment type="caution">
    <text evidence="1">The sequence shown here is derived from an EMBL/GenBank/DDBJ whole genome shotgun (WGS) entry which is preliminary data.</text>
</comment>
<protein>
    <submittedName>
        <fullName evidence="1">Uncharacterized protein</fullName>
    </submittedName>
</protein>
<organism evidence="1 2">
    <name type="scientific">Leucogyrophana mollusca</name>
    <dbReference type="NCBI Taxonomy" id="85980"/>
    <lineage>
        <taxon>Eukaryota</taxon>
        <taxon>Fungi</taxon>
        <taxon>Dikarya</taxon>
        <taxon>Basidiomycota</taxon>
        <taxon>Agaricomycotina</taxon>
        <taxon>Agaricomycetes</taxon>
        <taxon>Agaricomycetidae</taxon>
        <taxon>Boletales</taxon>
        <taxon>Boletales incertae sedis</taxon>
        <taxon>Leucogyrophana</taxon>
    </lineage>
</organism>
<dbReference type="Proteomes" id="UP000790709">
    <property type="component" value="Unassembled WGS sequence"/>
</dbReference>
<evidence type="ECO:0000313" key="1">
    <source>
        <dbReference type="EMBL" id="KAH7922738.1"/>
    </source>
</evidence>
<evidence type="ECO:0000313" key="2">
    <source>
        <dbReference type="Proteomes" id="UP000790709"/>
    </source>
</evidence>